<feature type="domain" description="Thiamine pyrophosphate enzyme TPP-binding" evidence="11">
    <location>
        <begin position="435"/>
        <end position="515"/>
    </location>
</feature>
<comment type="caution">
    <text evidence="13">The sequence shown here is derived from an EMBL/GenBank/DDBJ whole genome shotgun (WGS) entry which is preliminary data.</text>
</comment>
<comment type="similarity">
    <text evidence="2 9">Belongs to the TPP enzyme family.</text>
</comment>
<keyword evidence="8" id="KW-0456">Lyase</keyword>
<evidence type="ECO:0000256" key="8">
    <source>
        <dbReference type="ARBA" id="ARBA00023239"/>
    </source>
</evidence>
<dbReference type="InterPro" id="IPR011766">
    <property type="entry name" value="TPP_enzyme_TPP-bd"/>
</dbReference>
<name>A0ABR3TG79_9PEZI</name>
<dbReference type="InterPro" id="IPR012000">
    <property type="entry name" value="Thiamin_PyroP_enz_cen_dom"/>
</dbReference>
<reference evidence="13 14" key="1">
    <citation type="journal article" date="2023" name="Plant Dis.">
        <title>First Report of Diplodia intermedia Causing Canker and Dieback Diseases on Apple Trees in Canada.</title>
        <authorList>
            <person name="Ellouze W."/>
            <person name="Ilyukhin E."/>
            <person name="Sulman M."/>
            <person name="Ali S."/>
        </authorList>
    </citation>
    <scope>NUCLEOTIDE SEQUENCE [LARGE SCALE GENOMIC DNA]</scope>
    <source>
        <strain evidence="13 14">M45-28</strain>
    </source>
</reference>
<evidence type="ECO:0000256" key="6">
    <source>
        <dbReference type="ARBA" id="ARBA00022842"/>
    </source>
</evidence>
<evidence type="ECO:0000256" key="9">
    <source>
        <dbReference type="RuleBase" id="RU362132"/>
    </source>
</evidence>
<evidence type="ECO:0000259" key="10">
    <source>
        <dbReference type="Pfam" id="PF00205"/>
    </source>
</evidence>
<proteinExistence type="inferred from homology"/>
<protein>
    <recommendedName>
        <fullName evidence="3">Pyruvate decarboxylase</fullName>
    </recommendedName>
</protein>
<dbReference type="EMBL" id="JAKEKT020000078">
    <property type="protein sequence ID" value="KAL1638556.1"/>
    <property type="molecule type" value="Genomic_DNA"/>
</dbReference>
<sequence>MGSLAVQQMPLGLYLWKRIAGLGVSSIFGVPGDMNLELLDYIKEVDQLSWVGTANELGAAYAADGYSRVKQCPGVVVTTMGVGELSAINGVAGAYTEQVKTINIVGTTSTAAQRDRAMIHHCLGPDPDHRVYEKISSHVRAAHCWLDDIDSATSEIDRVLRACLDTSLPVYIFIPTDFVHQTVDAPLPLGPLNPTPPPPPPQHLIDLLLSLLHAARRPIIIVDALVARHGATQQARALLDALRVVPAVATPMGKGIVRESSSSSAPYFLGTYVGRLSRPPAVAAAVERDSDLVLDLGPLPSDSNTGGHSRRIVAAAGSTRTLVEVHPREVVVVVRGGRRSFRNDAGIRALLAGVVAGVDVSKLRAVPMPEGLDCVGVGGDGEVKRDGDDDDGEDGITQAWIWPRVAGFLRAGDVLVAESGTAQFGLSDVALPDDVTYVTQMYYASIGYALPACLGAAVAEREMRGGGRQGGRVVLVTGDGSAQLTAQEVGTMVKLGLKNVLILVINNDGYTIERAIHGPEEVYNDIAPWNWQLMLSFFGDKCGRERSREARTKRDLEDILTLPQYTAPDSIQVLEVHMGKMDVPRLLKEYVELVAARTKAAAGKR</sequence>
<dbReference type="Pfam" id="PF00205">
    <property type="entry name" value="TPP_enzyme_M"/>
    <property type="match status" value="1"/>
</dbReference>
<accession>A0ABR3TG79</accession>
<dbReference type="PANTHER" id="PTHR43452:SF3">
    <property type="entry name" value="TRANSAMINATED AMINO ACID DECARBOXYLASE"/>
    <property type="match status" value="1"/>
</dbReference>
<keyword evidence="14" id="KW-1185">Reference proteome</keyword>
<dbReference type="PANTHER" id="PTHR43452">
    <property type="entry name" value="PYRUVATE DECARBOXYLASE"/>
    <property type="match status" value="1"/>
</dbReference>
<dbReference type="InterPro" id="IPR047213">
    <property type="entry name" value="TPP_PYR_PDC_IPDC-like"/>
</dbReference>
<evidence type="ECO:0000259" key="11">
    <source>
        <dbReference type="Pfam" id="PF02775"/>
    </source>
</evidence>
<organism evidence="13 14">
    <name type="scientific">Diplodia intermedia</name>
    <dbReference type="NCBI Taxonomy" id="856260"/>
    <lineage>
        <taxon>Eukaryota</taxon>
        <taxon>Fungi</taxon>
        <taxon>Dikarya</taxon>
        <taxon>Ascomycota</taxon>
        <taxon>Pezizomycotina</taxon>
        <taxon>Dothideomycetes</taxon>
        <taxon>Dothideomycetes incertae sedis</taxon>
        <taxon>Botryosphaeriales</taxon>
        <taxon>Botryosphaeriaceae</taxon>
        <taxon>Diplodia</taxon>
    </lineage>
</organism>
<evidence type="ECO:0000256" key="5">
    <source>
        <dbReference type="ARBA" id="ARBA00022793"/>
    </source>
</evidence>
<feature type="domain" description="Thiamine pyrophosphate enzyme N-terminal TPP-binding" evidence="12">
    <location>
        <begin position="13"/>
        <end position="118"/>
    </location>
</feature>
<dbReference type="Pfam" id="PF02776">
    <property type="entry name" value="TPP_enzyme_N"/>
    <property type="match status" value="1"/>
</dbReference>
<dbReference type="InterPro" id="IPR029061">
    <property type="entry name" value="THDP-binding"/>
</dbReference>
<dbReference type="InterPro" id="IPR012110">
    <property type="entry name" value="PDC/IPDC-like"/>
</dbReference>
<dbReference type="CDD" id="cd07038">
    <property type="entry name" value="TPP_PYR_PDC_IPDC_like"/>
    <property type="match status" value="1"/>
</dbReference>
<evidence type="ECO:0000256" key="4">
    <source>
        <dbReference type="ARBA" id="ARBA00022723"/>
    </source>
</evidence>
<gene>
    <name evidence="13" type="ORF">SLS58_008769</name>
</gene>
<feature type="domain" description="Thiamine pyrophosphate enzyme central" evidence="10">
    <location>
        <begin position="206"/>
        <end position="313"/>
    </location>
</feature>
<keyword evidence="6" id="KW-0460">Magnesium</keyword>
<dbReference type="InterPro" id="IPR029035">
    <property type="entry name" value="DHS-like_NAD/FAD-binding_dom"/>
</dbReference>
<keyword evidence="4" id="KW-0479">Metal-binding</keyword>
<dbReference type="Gene3D" id="3.40.50.1220">
    <property type="entry name" value="TPP-binding domain"/>
    <property type="match status" value="1"/>
</dbReference>
<dbReference type="InterPro" id="IPR012001">
    <property type="entry name" value="Thiamin_PyroP_enz_TPP-bd_dom"/>
</dbReference>
<dbReference type="Proteomes" id="UP001521184">
    <property type="component" value="Unassembled WGS sequence"/>
</dbReference>
<evidence type="ECO:0000256" key="7">
    <source>
        <dbReference type="ARBA" id="ARBA00023052"/>
    </source>
</evidence>
<evidence type="ECO:0000259" key="12">
    <source>
        <dbReference type="Pfam" id="PF02776"/>
    </source>
</evidence>
<evidence type="ECO:0000256" key="1">
    <source>
        <dbReference type="ARBA" id="ARBA00001964"/>
    </source>
</evidence>
<evidence type="ECO:0000313" key="14">
    <source>
        <dbReference type="Proteomes" id="UP001521184"/>
    </source>
</evidence>
<dbReference type="CDD" id="cd02005">
    <property type="entry name" value="TPP_PDC_IPDC"/>
    <property type="match status" value="1"/>
</dbReference>
<dbReference type="Pfam" id="PF02775">
    <property type="entry name" value="TPP_enzyme_C"/>
    <property type="match status" value="1"/>
</dbReference>
<dbReference type="PIRSF" id="PIRSF036565">
    <property type="entry name" value="Pyruvt_ip_decrb"/>
    <property type="match status" value="1"/>
</dbReference>
<dbReference type="SUPFAM" id="SSF52467">
    <property type="entry name" value="DHS-like NAD/FAD-binding domain"/>
    <property type="match status" value="1"/>
</dbReference>
<keyword evidence="7 9" id="KW-0786">Thiamine pyrophosphate</keyword>
<dbReference type="SUPFAM" id="SSF52518">
    <property type="entry name" value="Thiamin diphosphate-binding fold (THDP-binding)"/>
    <property type="match status" value="2"/>
</dbReference>
<comment type="cofactor">
    <cofactor evidence="1">
        <name>thiamine diphosphate</name>
        <dbReference type="ChEBI" id="CHEBI:58937"/>
    </cofactor>
</comment>
<evidence type="ECO:0000256" key="2">
    <source>
        <dbReference type="ARBA" id="ARBA00007812"/>
    </source>
</evidence>
<keyword evidence="5" id="KW-0210">Decarboxylase</keyword>
<evidence type="ECO:0000256" key="3">
    <source>
        <dbReference type="ARBA" id="ARBA00014422"/>
    </source>
</evidence>
<evidence type="ECO:0000313" key="13">
    <source>
        <dbReference type="EMBL" id="KAL1638556.1"/>
    </source>
</evidence>
<dbReference type="Gene3D" id="3.40.50.970">
    <property type="match status" value="2"/>
</dbReference>
<dbReference type="InterPro" id="IPR047214">
    <property type="entry name" value="TPP_PDC_IPDC"/>
</dbReference>